<dbReference type="EMBL" id="LS997631">
    <property type="protein sequence ID" value="SYZ68877.1"/>
    <property type="molecule type" value="Genomic_DNA"/>
</dbReference>
<accession>A0A3P3ZFH0</accession>
<gene>
    <name evidence="1" type="ORF">LBRM2904_32.3640</name>
</gene>
<evidence type="ECO:0000313" key="1">
    <source>
        <dbReference type="EMBL" id="SYZ68877.1"/>
    </source>
</evidence>
<organism evidence="1 2">
    <name type="scientific">Leishmania braziliensis MHOM/BR/75/M2904</name>
    <dbReference type="NCBI Taxonomy" id="420245"/>
    <lineage>
        <taxon>Eukaryota</taxon>
        <taxon>Discoba</taxon>
        <taxon>Euglenozoa</taxon>
        <taxon>Kinetoplastea</taxon>
        <taxon>Metakinetoplastina</taxon>
        <taxon>Trypanosomatida</taxon>
        <taxon>Trypanosomatidae</taxon>
        <taxon>Leishmaniinae</taxon>
        <taxon>Leishmania</taxon>
        <taxon>Leishmania braziliensis species complex</taxon>
    </lineage>
</organism>
<reference evidence="1 2" key="1">
    <citation type="submission" date="2018-09" db="EMBL/GenBank/DDBJ databases">
        <authorList>
            <person name="Peiro R."/>
            <person name="Begona"/>
            <person name="Cbmso G."/>
            <person name="Lopez M."/>
            <person name="Gonzalez S."/>
        </authorList>
    </citation>
    <scope>NUCLEOTIDE SEQUENCE [LARGE SCALE GENOMIC DNA]</scope>
</reference>
<evidence type="ECO:0000313" key="2">
    <source>
        <dbReference type="Proteomes" id="UP000319462"/>
    </source>
</evidence>
<proteinExistence type="predicted"/>
<dbReference type="Proteomes" id="UP000319462">
    <property type="component" value="Chromosome 32"/>
</dbReference>
<dbReference type="AlphaFoldDB" id="A0A3P3ZFH0"/>
<name>A0A3P3ZFH0_LEIBR</name>
<sequence>MQGVLLGHIHGLVLYLDDVGDVSVSHKLPPHQPRSIHGDVASRHWLPHGFLQSGGASAKVTLYPTGPTAQHGPSTPAAIEAAVSASSFPRDASAFSLHQGSSGTTVLDDLKRAPPVVLSNKSLYAMMDEVVVRALSRPDAAGSPSSEGDTAHAFFSRLCRVMEDTLALWLRFYSDVMPYFYRDLVPSAEMVVGVLLCAPEGRQHTGFLAARLLLCFRMWGRSPSFSGPPPARIVCLLLSVAPNSAKCDFRGARGQVCTRVW</sequence>
<protein>
    <submittedName>
        <fullName evidence="1">Hypothetical_protein</fullName>
    </submittedName>
</protein>